<name>Q09397_CAEEL</name>
<dbReference type="SMR" id="Q09397"/>
<keyword evidence="3" id="KW-1185">Reference proteome</keyword>
<dbReference type="SUPFAM" id="SSF52047">
    <property type="entry name" value="RNI-like"/>
    <property type="match status" value="1"/>
</dbReference>
<dbReference type="Bgee" id="WBGene00018613">
    <property type="expression patterns" value="Expressed in germ line (C elegans) and 4 other cell types or tissues"/>
</dbReference>
<dbReference type="InterPro" id="IPR001611">
    <property type="entry name" value="Leu-rich_rpt"/>
</dbReference>
<sequence>MSRVIGRLPSTLEDNGPSENEHCVETVFSDETISIFPCYNLYPKKSLRLSVSGNSEKLKSINLNCKNLVEDEIAPIKRKDARSIQNPFKKYSIPDEITEQIFSNLKKKDLLSAMLVCHRFYGIGHKSRNWIITDAQDRPISEISLIALSQRKIKVLRLAGAKADRILRADERLVEVALLSTSRLELLDLSRTNLTARQMQIMLKPCQKLKCLSIEGNQLDDHVAICIAENRGLRELDISMTNGITANGASLIFRNCKDLQQLNLAWCGLTQPIVTVIIHSIGEKLKKLNLSGTVRNFGINNKHIEILAAKSNYVTDLDLSDNVEISDPGLAVILNKFPRLTTISLNRCYGLDPNMVVHFNSKPSLVYLNVHGCVSDTNMELFLEMCSNLKVNRQYFNFTAKPVSYQCESNMIWGQTMMDIE</sequence>
<dbReference type="RefSeq" id="NP_741137.1">
    <property type="nucleotide sequence ID" value="NM_171865.7"/>
</dbReference>
<dbReference type="Reactome" id="R-CEL-68949">
    <property type="pathway name" value="Orc1 removal from chromatin"/>
</dbReference>
<dbReference type="WormBase" id="F48E8.7a">
    <property type="protein sequence ID" value="CE28404"/>
    <property type="gene ID" value="WBGene00018613"/>
    <property type="gene designation" value="skpt-1"/>
</dbReference>
<dbReference type="SMART" id="SM00256">
    <property type="entry name" value="FBOX"/>
    <property type="match status" value="1"/>
</dbReference>
<dbReference type="Pfam" id="PF12937">
    <property type="entry name" value="F-box-like"/>
    <property type="match status" value="1"/>
</dbReference>
<dbReference type="PANTHER" id="PTHR13318:SF95">
    <property type="entry name" value="F-BOX PROTEIN YLR352W"/>
    <property type="match status" value="1"/>
</dbReference>
<dbReference type="PhylomeDB" id="Q09397"/>
<dbReference type="UCSC" id="F48E8.7a">
    <property type="organism name" value="c. elegans"/>
</dbReference>
<feature type="domain" description="F-box" evidence="1">
    <location>
        <begin position="87"/>
        <end position="133"/>
    </location>
</feature>
<protein>
    <submittedName>
        <fullName evidence="2">F-box domain-containing protein</fullName>
    </submittedName>
</protein>
<dbReference type="InterPro" id="IPR036047">
    <property type="entry name" value="F-box-like_dom_sf"/>
</dbReference>
<dbReference type="PROSITE" id="PS50181">
    <property type="entry name" value="FBOX"/>
    <property type="match status" value="1"/>
</dbReference>
<dbReference type="Reactome" id="R-CEL-8939902">
    <property type="pathway name" value="Regulation of RUNX2 expression and activity"/>
</dbReference>
<dbReference type="Pfam" id="PF13516">
    <property type="entry name" value="LRR_6"/>
    <property type="match status" value="2"/>
</dbReference>
<dbReference type="FunFam" id="3.80.10.10:FF:001010">
    <property type="entry name" value="S-phase kinase-associated protein 2"/>
    <property type="match status" value="1"/>
</dbReference>
<dbReference type="AlphaFoldDB" id="Q09397"/>
<dbReference type="PeptideAtlas" id="Q09397"/>
<dbReference type="Proteomes" id="UP000001940">
    <property type="component" value="Chromosome III"/>
</dbReference>
<dbReference type="DIP" id="DIP-25997N"/>
<dbReference type="InterPro" id="IPR001810">
    <property type="entry name" value="F-box_dom"/>
</dbReference>
<organism evidence="2 3">
    <name type="scientific">Caenorhabditis elegans</name>
    <dbReference type="NCBI Taxonomy" id="6239"/>
    <lineage>
        <taxon>Eukaryota</taxon>
        <taxon>Metazoa</taxon>
        <taxon>Ecdysozoa</taxon>
        <taxon>Nematoda</taxon>
        <taxon>Chromadorea</taxon>
        <taxon>Rhabditida</taxon>
        <taxon>Rhabditina</taxon>
        <taxon>Rhabditomorpha</taxon>
        <taxon>Rhabditoidea</taxon>
        <taxon>Rhabditidae</taxon>
        <taxon>Peloderinae</taxon>
        <taxon>Caenorhabditis</taxon>
    </lineage>
</organism>
<dbReference type="STRING" id="6239.F48E8.7a.1"/>
<dbReference type="GO" id="GO:0019005">
    <property type="term" value="C:SCF ubiquitin ligase complex"/>
    <property type="evidence" value="ECO:0000318"/>
    <property type="project" value="GO_Central"/>
</dbReference>
<dbReference type="SUPFAM" id="SSF81383">
    <property type="entry name" value="F-box domain"/>
    <property type="match status" value="1"/>
</dbReference>
<evidence type="ECO:0000313" key="3">
    <source>
        <dbReference type="Proteomes" id="UP000001940"/>
    </source>
</evidence>
<dbReference type="Reactome" id="R-CEL-69231">
    <property type="pathway name" value="Cyclin D associated events in G1"/>
</dbReference>
<evidence type="ECO:0000313" key="4">
    <source>
        <dbReference type="WormBase" id="F48E8.7a"/>
    </source>
</evidence>
<dbReference type="PANTHER" id="PTHR13318">
    <property type="entry name" value="PARTNER OF PAIRED, ISOFORM B-RELATED"/>
    <property type="match status" value="1"/>
</dbReference>
<reference evidence="2 3" key="1">
    <citation type="journal article" date="1998" name="Science">
        <title>Genome sequence of the nematode C. elegans: a platform for investigating biology.</title>
        <authorList>
            <consortium name="The C. elegans sequencing consortium"/>
            <person name="Sulson J.E."/>
            <person name="Waterston R."/>
        </authorList>
    </citation>
    <scope>NUCLEOTIDE SEQUENCE [LARGE SCALE GENOMIC DNA]</scope>
    <source>
        <strain evidence="2 3">Bristol N2</strain>
    </source>
</reference>
<accession>Q09397</accession>
<dbReference type="OMA" id="NISWCEF"/>
<dbReference type="ExpressionAtlas" id="Q09397">
    <property type="expression patterns" value="baseline and differential"/>
</dbReference>
<dbReference type="GO" id="GO:0031146">
    <property type="term" value="P:SCF-dependent proteasomal ubiquitin-dependent protein catabolic process"/>
    <property type="evidence" value="ECO:0000318"/>
    <property type="project" value="GO_Central"/>
</dbReference>
<dbReference type="CDD" id="cd09917">
    <property type="entry name" value="F-box_SF"/>
    <property type="match status" value="1"/>
</dbReference>
<evidence type="ECO:0000259" key="1">
    <source>
        <dbReference type="PROSITE" id="PS50181"/>
    </source>
</evidence>
<dbReference type="FunCoup" id="Q09397">
    <property type="interactions" value="2117"/>
</dbReference>
<dbReference type="AGR" id="WB:WBGene00018613"/>
<dbReference type="Gene3D" id="3.80.10.10">
    <property type="entry name" value="Ribonuclease Inhibitor"/>
    <property type="match status" value="1"/>
</dbReference>
<dbReference type="Reactome" id="R-CEL-187577">
    <property type="pathway name" value="SCF(Skp2)-mediated degradation of p27/p21"/>
</dbReference>
<dbReference type="HOGENOM" id="CLU_032515_1_0_1"/>
<dbReference type="Reactome" id="R-CEL-983168">
    <property type="pathway name" value="Antigen processing: Ubiquitination &amp; Proteasome degradation"/>
</dbReference>
<dbReference type="GeneID" id="175749"/>
<dbReference type="PaxDb" id="6239-F48E8.7a"/>
<dbReference type="InterPro" id="IPR032675">
    <property type="entry name" value="LRR_dom_sf"/>
</dbReference>
<dbReference type="eggNOG" id="KOG2120">
    <property type="taxonomic scope" value="Eukaryota"/>
</dbReference>
<dbReference type="Reactome" id="R-CEL-8951664">
    <property type="pathway name" value="Neddylation"/>
</dbReference>
<dbReference type="OrthoDB" id="2095648at2759"/>
<dbReference type="EMBL" id="BX284603">
    <property type="protein sequence ID" value="CCD71514.1"/>
    <property type="molecule type" value="Genomic_DNA"/>
</dbReference>
<dbReference type="InParanoid" id="Q09397"/>
<dbReference type="CTD" id="175749"/>
<proteinExistence type="predicted"/>
<evidence type="ECO:0000313" key="2">
    <source>
        <dbReference type="EMBL" id="CCD71514.1"/>
    </source>
</evidence>
<gene>
    <name evidence="2 4" type="primary">skpt-1</name>
    <name evidence="2" type="ORF">CELE_F48E8.7</name>
    <name evidence="4" type="ORF">F48E8.7</name>
</gene>